<feature type="transmembrane region" description="Helical" evidence="8">
    <location>
        <begin position="136"/>
        <end position="154"/>
    </location>
</feature>
<name>A0A4R1EZ44_9GAMM</name>
<protein>
    <submittedName>
        <fullName evidence="10">Multisubunit sodium/proton antiporter MrpD subunit</fullName>
    </submittedName>
</protein>
<evidence type="ECO:0000256" key="4">
    <source>
        <dbReference type="ARBA" id="ARBA00022692"/>
    </source>
</evidence>
<evidence type="ECO:0000256" key="1">
    <source>
        <dbReference type="ARBA" id="ARBA00004651"/>
    </source>
</evidence>
<dbReference type="GO" id="GO:0042773">
    <property type="term" value="P:ATP synthesis coupled electron transport"/>
    <property type="evidence" value="ECO:0007669"/>
    <property type="project" value="InterPro"/>
</dbReference>
<dbReference type="GO" id="GO:0005886">
    <property type="term" value="C:plasma membrane"/>
    <property type="evidence" value="ECO:0007669"/>
    <property type="project" value="UniProtKB-SubCell"/>
</dbReference>
<keyword evidence="6 8" id="KW-0472">Membrane</keyword>
<keyword evidence="5 8" id="KW-1133">Transmembrane helix</keyword>
<feature type="transmembrane region" description="Helical" evidence="8">
    <location>
        <begin position="244"/>
        <end position="261"/>
    </location>
</feature>
<feature type="domain" description="NADH:quinone oxidoreductase/Mrp antiporter transmembrane" evidence="9">
    <location>
        <begin position="132"/>
        <end position="425"/>
    </location>
</feature>
<keyword evidence="3" id="KW-1003">Cell membrane</keyword>
<dbReference type="RefSeq" id="WP_207907078.1">
    <property type="nucleotide sequence ID" value="NZ_BAAAFU010000006.1"/>
</dbReference>
<sequence>MINEHLPALQVVVPLLAAPICFLIPNKRLSWLFATLVSWLSFAMAILLVIAVNDGTILHYEFGGWAPPWGIEYKVDIFNSYVLLIVTAIGAAVFPYSWKSIQKEIPETHHRIYFTAMLLCLAGLLGMTITGDAFNLFVLLEISSLSSYTLISLGRDRRALTASFQYLIMGTIGATFILIGVGLLYALTGTLNMADLASRIPALEGSRTLEAAFAFLILGFGLKLAMFPLHLWLPNAYSYAPSSVSAFIGATATKVAIYALLRFLYTVFGSSFSFDYMQVHWLLMPLAIASFMFASIVAIFQDGIKRLLAYSSVAQIGYILLGISLVNVTGLTAALLHMFNHALMKGGLFLALGAIAYRIGSTRVQSIAGIGQAMPYTMAAFVIGSLSLIGVPLTVGFISKWYLILATLEKGYWPLTVLIIISSLLAVVYTWRVIETAYFQERPAGAPAVKEAPLSLLIPTWVVILANLYFGINSSLSTDLASHAALLLFGGSLL</sequence>
<dbReference type="PRINTS" id="PR01437">
    <property type="entry name" value="NUOXDRDTASE4"/>
</dbReference>
<comment type="similarity">
    <text evidence="2">Belongs to the CPA3 antiporters (TC 2.A.63) subunit D family.</text>
</comment>
<dbReference type="EMBL" id="SMFQ01000004">
    <property type="protein sequence ID" value="TCJ84508.1"/>
    <property type="molecule type" value="Genomic_DNA"/>
</dbReference>
<evidence type="ECO:0000256" key="7">
    <source>
        <dbReference type="RuleBase" id="RU000320"/>
    </source>
</evidence>
<evidence type="ECO:0000313" key="11">
    <source>
        <dbReference type="Proteomes" id="UP000294887"/>
    </source>
</evidence>
<feature type="transmembrane region" description="Helical" evidence="8">
    <location>
        <begin position="110"/>
        <end position="130"/>
    </location>
</feature>
<dbReference type="InterPro" id="IPR003918">
    <property type="entry name" value="NADH_UbQ_OxRdtase"/>
</dbReference>
<dbReference type="Pfam" id="PF00361">
    <property type="entry name" value="Proton_antipo_M"/>
    <property type="match status" value="1"/>
</dbReference>
<feature type="transmembrane region" description="Helical" evidence="8">
    <location>
        <begin position="166"/>
        <end position="191"/>
    </location>
</feature>
<evidence type="ECO:0000256" key="5">
    <source>
        <dbReference type="ARBA" id="ARBA00022989"/>
    </source>
</evidence>
<reference evidence="10 11" key="1">
    <citation type="submission" date="2019-03" db="EMBL/GenBank/DDBJ databases">
        <title>Genomic Encyclopedia of Type Strains, Phase IV (KMG-IV): sequencing the most valuable type-strain genomes for metagenomic binning, comparative biology and taxonomic classification.</title>
        <authorList>
            <person name="Goeker M."/>
        </authorList>
    </citation>
    <scope>NUCLEOTIDE SEQUENCE [LARGE SCALE GENOMIC DNA]</scope>
    <source>
        <strain evidence="10 11">DSM 24830</strain>
    </source>
</reference>
<feature type="transmembrane region" description="Helical" evidence="8">
    <location>
        <begin position="281"/>
        <end position="300"/>
    </location>
</feature>
<dbReference type="GO" id="GO:0008137">
    <property type="term" value="F:NADH dehydrogenase (ubiquinone) activity"/>
    <property type="evidence" value="ECO:0007669"/>
    <property type="project" value="InterPro"/>
</dbReference>
<feature type="transmembrane region" description="Helical" evidence="8">
    <location>
        <begin position="31"/>
        <end position="52"/>
    </location>
</feature>
<keyword evidence="11" id="KW-1185">Reference proteome</keyword>
<comment type="caution">
    <text evidence="10">The sequence shown here is derived from an EMBL/GenBank/DDBJ whole genome shotgun (WGS) entry which is preliminary data.</text>
</comment>
<dbReference type="AlphaFoldDB" id="A0A4R1EZ44"/>
<evidence type="ECO:0000256" key="2">
    <source>
        <dbReference type="ARBA" id="ARBA00005346"/>
    </source>
</evidence>
<dbReference type="InterPro" id="IPR001750">
    <property type="entry name" value="ND/Mrp_TM"/>
</dbReference>
<gene>
    <name evidence="10" type="ORF">EV695_2465</name>
</gene>
<feature type="transmembrane region" description="Helical" evidence="8">
    <location>
        <begin position="452"/>
        <end position="472"/>
    </location>
</feature>
<accession>A0A4R1EZ44</accession>
<evidence type="ECO:0000256" key="6">
    <source>
        <dbReference type="ARBA" id="ARBA00023136"/>
    </source>
</evidence>
<evidence type="ECO:0000256" key="3">
    <source>
        <dbReference type="ARBA" id="ARBA00022475"/>
    </source>
</evidence>
<feature type="transmembrane region" description="Helical" evidence="8">
    <location>
        <begin position="77"/>
        <end position="98"/>
    </location>
</feature>
<feature type="transmembrane region" description="Helical" evidence="8">
    <location>
        <begin position="378"/>
        <end position="399"/>
    </location>
</feature>
<evidence type="ECO:0000259" key="9">
    <source>
        <dbReference type="Pfam" id="PF00361"/>
    </source>
</evidence>
<feature type="transmembrane region" description="Helical" evidence="8">
    <location>
        <begin position="6"/>
        <end position="24"/>
    </location>
</feature>
<evidence type="ECO:0000313" key="10">
    <source>
        <dbReference type="EMBL" id="TCJ84508.1"/>
    </source>
</evidence>
<dbReference type="Proteomes" id="UP000294887">
    <property type="component" value="Unassembled WGS sequence"/>
</dbReference>
<comment type="subcellular location">
    <subcellularLocation>
        <location evidence="1">Cell membrane</location>
        <topology evidence="1">Multi-pass membrane protein</topology>
    </subcellularLocation>
    <subcellularLocation>
        <location evidence="7">Membrane</location>
        <topology evidence="7">Multi-pass membrane protein</topology>
    </subcellularLocation>
</comment>
<proteinExistence type="inferred from homology"/>
<organism evidence="10 11">
    <name type="scientific">Cocleimonas flava</name>
    <dbReference type="NCBI Taxonomy" id="634765"/>
    <lineage>
        <taxon>Bacteria</taxon>
        <taxon>Pseudomonadati</taxon>
        <taxon>Pseudomonadota</taxon>
        <taxon>Gammaproteobacteria</taxon>
        <taxon>Thiotrichales</taxon>
        <taxon>Thiotrichaceae</taxon>
        <taxon>Cocleimonas</taxon>
    </lineage>
</organism>
<feature type="transmembrane region" description="Helical" evidence="8">
    <location>
        <begin position="211"/>
        <end position="232"/>
    </location>
</feature>
<dbReference type="InterPro" id="IPR050586">
    <property type="entry name" value="CPA3_Na-H_Antiporter_D"/>
</dbReference>
<feature type="transmembrane region" description="Helical" evidence="8">
    <location>
        <begin position="411"/>
        <end position="431"/>
    </location>
</feature>
<feature type="transmembrane region" description="Helical" evidence="8">
    <location>
        <begin position="307"/>
        <end position="326"/>
    </location>
</feature>
<keyword evidence="4 7" id="KW-0812">Transmembrane</keyword>
<dbReference type="PANTHER" id="PTHR42703:SF1">
    <property type="entry name" value="NA(+)_H(+) ANTIPORTER SUBUNIT D1"/>
    <property type="match status" value="1"/>
</dbReference>
<dbReference type="PANTHER" id="PTHR42703">
    <property type="entry name" value="NADH DEHYDROGENASE"/>
    <property type="match status" value="1"/>
</dbReference>
<feature type="transmembrane region" description="Helical" evidence="8">
    <location>
        <begin position="338"/>
        <end position="357"/>
    </location>
</feature>
<evidence type="ECO:0000256" key="8">
    <source>
        <dbReference type="SAM" id="Phobius"/>
    </source>
</evidence>